<dbReference type="PANTHER" id="PTHR43524:SF1">
    <property type="entry name" value="RADICAL SAM SUPERFAMILY PROTEIN"/>
    <property type="match status" value="1"/>
</dbReference>
<protein>
    <recommendedName>
        <fullName evidence="2">4Fe4S-binding SPASM domain-containing protein</fullName>
    </recommendedName>
</protein>
<proteinExistence type="predicted"/>
<dbReference type="InterPro" id="IPR058240">
    <property type="entry name" value="rSAM_sf"/>
</dbReference>
<dbReference type="PANTHER" id="PTHR43524">
    <property type="entry name" value="RADICAL SAM SUPERFAMILY PROTEIN"/>
    <property type="match status" value="1"/>
</dbReference>
<organism evidence="1">
    <name type="scientific">marine sediment metagenome</name>
    <dbReference type="NCBI Taxonomy" id="412755"/>
    <lineage>
        <taxon>unclassified sequences</taxon>
        <taxon>metagenomes</taxon>
        <taxon>ecological metagenomes</taxon>
    </lineage>
</organism>
<accession>X1MGG6</accession>
<dbReference type="CDD" id="cd21128">
    <property type="entry name" value="SPASM_rSAM"/>
    <property type="match status" value="1"/>
</dbReference>
<dbReference type="SUPFAM" id="SSF102114">
    <property type="entry name" value="Radical SAM enzymes"/>
    <property type="match status" value="1"/>
</dbReference>
<comment type="caution">
    <text evidence="1">The sequence shown here is derived from an EMBL/GenBank/DDBJ whole genome shotgun (WGS) entry which is preliminary data.</text>
</comment>
<gene>
    <name evidence="1" type="ORF">S06H3_32652</name>
</gene>
<sequence>FSITATRQNTNIITSDRFVDKLIEQEISFGWYFTYIPIGKKPALELMQTPGQRIHMGKKIWEWRSNRPIFIGDFWNDGPWVGGCIAAGRKYFHINALGDVEPCVFVHFATDNIYHLWRKGKGLKEAITSDFFKTIRKKQLGIDNWPTPCCIIDYPTILRDAVRENNAYPTHKGAETIIQGKIACSLNTYSAQMRESTWREFQRMKNEEYDTPTVKLSKVIENYLRKNLREYKSMFPEK</sequence>
<feature type="non-terminal residue" evidence="1">
    <location>
        <position position="1"/>
    </location>
</feature>
<evidence type="ECO:0000313" key="1">
    <source>
        <dbReference type="EMBL" id="GAI30742.1"/>
    </source>
</evidence>
<dbReference type="EMBL" id="BARV01019430">
    <property type="protein sequence ID" value="GAI30742.1"/>
    <property type="molecule type" value="Genomic_DNA"/>
</dbReference>
<evidence type="ECO:0008006" key="2">
    <source>
        <dbReference type="Google" id="ProtNLM"/>
    </source>
</evidence>
<name>X1MGG6_9ZZZZ</name>
<dbReference type="AlphaFoldDB" id="X1MGG6"/>
<reference evidence="1" key="1">
    <citation type="journal article" date="2014" name="Front. Microbiol.">
        <title>High frequency of phylogenetically diverse reductive dehalogenase-homologous genes in deep subseafloor sedimentary metagenomes.</title>
        <authorList>
            <person name="Kawai M."/>
            <person name="Futagami T."/>
            <person name="Toyoda A."/>
            <person name="Takaki Y."/>
            <person name="Nishi S."/>
            <person name="Hori S."/>
            <person name="Arai W."/>
            <person name="Tsubouchi T."/>
            <person name="Morono Y."/>
            <person name="Uchiyama I."/>
            <person name="Ito T."/>
            <person name="Fujiyama A."/>
            <person name="Inagaki F."/>
            <person name="Takami H."/>
        </authorList>
    </citation>
    <scope>NUCLEOTIDE SEQUENCE</scope>
    <source>
        <strain evidence="1">Expedition CK06-06</strain>
    </source>
</reference>